<sequence length="418" mass="46283">FPTTASSNFLTNFHPDQDTTVIKSLTKKPVTLLGKTVLDELACGGTGLYANTGPIFNPYNSACLVGGSSSGSAVVVANNLATFALGSDTGGSVRQPAAYCGIVGFKPSYGLISRFGLIPMASSLDTVGILANSVITIQKIFPRLAQPDPADLLTMARQFDPANPSPPNKKVVIIKGIENYLSPSFVQLYRQTLTILQKKGIIYGKRASQQSISHLRTDCLGKVVRERLLIGAYFCQDKAMREQAYHFRHQVKKWTEKVFQHSDFLLFPSTNSEAPPINQASFISLGSKNHWSDNLLLLANLAGLPSLKSTQQELITLKGRLKMGVLSKVRPDNNDKYYYVPMEIIEAEKNGQKTDNRMDSVMLIFWEKDFVETEKMLEIIANLKENQIITAHGRFRGQDNGLLIVRELETEENESDIF</sequence>
<gene>
    <name evidence="3" type="ORF">AGERDE_LOCUS12470</name>
</gene>
<dbReference type="PROSITE" id="PS00571">
    <property type="entry name" value="AMIDASES"/>
    <property type="match status" value="1"/>
</dbReference>
<name>A0A9N9EIC9_9GLOM</name>
<evidence type="ECO:0000259" key="2">
    <source>
        <dbReference type="Pfam" id="PF01425"/>
    </source>
</evidence>
<dbReference type="InterPro" id="IPR036928">
    <property type="entry name" value="AS_sf"/>
</dbReference>
<feature type="domain" description="Amidase" evidence="2">
    <location>
        <begin position="209"/>
        <end position="308"/>
    </location>
</feature>
<evidence type="ECO:0000256" key="1">
    <source>
        <dbReference type="ARBA" id="ARBA00009199"/>
    </source>
</evidence>
<feature type="domain" description="Amidase" evidence="2">
    <location>
        <begin position="1"/>
        <end position="201"/>
    </location>
</feature>
<comment type="caution">
    <text evidence="3">The sequence shown here is derived from an EMBL/GenBank/DDBJ whole genome shotgun (WGS) entry which is preliminary data.</text>
</comment>
<comment type="similarity">
    <text evidence="1">Belongs to the amidase family.</text>
</comment>
<dbReference type="GO" id="GO:0005739">
    <property type="term" value="C:mitochondrion"/>
    <property type="evidence" value="ECO:0007669"/>
    <property type="project" value="TreeGrafter"/>
</dbReference>
<dbReference type="InterPro" id="IPR000120">
    <property type="entry name" value="Amidase"/>
</dbReference>
<accession>A0A9N9EIC9</accession>
<dbReference type="Gene3D" id="3.90.1300.10">
    <property type="entry name" value="Amidase signature (AS) domain"/>
    <property type="match status" value="1"/>
</dbReference>
<protein>
    <submittedName>
        <fullName evidence="3">13023_t:CDS:1</fullName>
    </submittedName>
</protein>
<dbReference type="OrthoDB" id="2434371at2759"/>
<dbReference type="PANTHER" id="PTHR11895">
    <property type="entry name" value="TRANSAMIDASE"/>
    <property type="match status" value="1"/>
</dbReference>
<dbReference type="InterPro" id="IPR020556">
    <property type="entry name" value="Amidase_CS"/>
</dbReference>
<feature type="non-terminal residue" evidence="3">
    <location>
        <position position="418"/>
    </location>
</feature>
<dbReference type="GO" id="GO:0032543">
    <property type="term" value="P:mitochondrial translation"/>
    <property type="evidence" value="ECO:0007669"/>
    <property type="project" value="TreeGrafter"/>
</dbReference>
<dbReference type="AlphaFoldDB" id="A0A9N9EIC9"/>
<evidence type="ECO:0000313" key="3">
    <source>
        <dbReference type="EMBL" id="CAG8676135.1"/>
    </source>
</evidence>
<dbReference type="InterPro" id="IPR023631">
    <property type="entry name" value="Amidase_dom"/>
</dbReference>
<dbReference type="GO" id="GO:0070681">
    <property type="term" value="P:glutaminyl-tRNAGln biosynthesis via transamidation"/>
    <property type="evidence" value="ECO:0007669"/>
    <property type="project" value="TreeGrafter"/>
</dbReference>
<proteinExistence type="inferred from homology"/>
<dbReference type="GO" id="GO:0050567">
    <property type="term" value="F:glutaminyl-tRNA synthase (glutamine-hydrolyzing) activity"/>
    <property type="evidence" value="ECO:0007669"/>
    <property type="project" value="TreeGrafter"/>
</dbReference>
<dbReference type="GO" id="GO:0030956">
    <property type="term" value="C:glutamyl-tRNA(Gln) amidotransferase complex"/>
    <property type="evidence" value="ECO:0007669"/>
    <property type="project" value="TreeGrafter"/>
</dbReference>
<keyword evidence="4" id="KW-1185">Reference proteome</keyword>
<organism evidence="3 4">
    <name type="scientific">Ambispora gerdemannii</name>
    <dbReference type="NCBI Taxonomy" id="144530"/>
    <lineage>
        <taxon>Eukaryota</taxon>
        <taxon>Fungi</taxon>
        <taxon>Fungi incertae sedis</taxon>
        <taxon>Mucoromycota</taxon>
        <taxon>Glomeromycotina</taxon>
        <taxon>Glomeromycetes</taxon>
        <taxon>Archaeosporales</taxon>
        <taxon>Ambisporaceae</taxon>
        <taxon>Ambispora</taxon>
    </lineage>
</organism>
<feature type="non-terminal residue" evidence="3">
    <location>
        <position position="1"/>
    </location>
</feature>
<evidence type="ECO:0000313" key="4">
    <source>
        <dbReference type="Proteomes" id="UP000789831"/>
    </source>
</evidence>
<dbReference type="EMBL" id="CAJVPL010008920">
    <property type="protein sequence ID" value="CAG8676135.1"/>
    <property type="molecule type" value="Genomic_DNA"/>
</dbReference>
<dbReference type="Proteomes" id="UP000789831">
    <property type="component" value="Unassembled WGS sequence"/>
</dbReference>
<dbReference type="PANTHER" id="PTHR11895:SF7">
    <property type="entry name" value="GLUTAMYL-TRNA(GLN) AMIDOTRANSFERASE SUBUNIT A, MITOCHONDRIAL"/>
    <property type="match status" value="1"/>
</dbReference>
<dbReference type="SUPFAM" id="SSF75304">
    <property type="entry name" value="Amidase signature (AS) enzymes"/>
    <property type="match status" value="1"/>
</dbReference>
<reference evidence="3" key="1">
    <citation type="submission" date="2021-06" db="EMBL/GenBank/DDBJ databases">
        <authorList>
            <person name="Kallberg Y."/>
            <person name="Tangrot J."/>
            <person name="Rosling A."/>
        </authorList>
    </citation>
    <scope>NUCLEOTIDE SEQUENCE</scope>
    <source>
        <strain evidence="3">MT106</strain>
    </source>
</reference>
<dbReference type="Pfam" id="PF01425">
    <property type="entry name" value="Amidase"/>
    <property type="match status" value="2"/>
</dbReference>